<accession>A0A1C7MDD4</accession>
<name>A0A1C7MDD4_GRIFR</name>
<protein>
    <submittedName>
        <fullName evidence="2">Uncharacterized protein</fullName>
    </submittedName>
</protein>
<proteinExistence type="predicted"/>
<dbReference type="EMBL" id="LUGG01000005">
    <property type="protein sequence ID" value="OBZ74941.1"/>
    <property type="molecule type" value="Genomic_DNA"/>
</dbReference>
<evidence type="ECO:0000313" key="2">
    <source>
        <dbReference type="EMBL" id="OBZ74941.1"/>
    </source>
</evidence>
<organism evidence="2 3">
    <name type="scientific">Grifola frondosa</name>
    <name type="common">Maitake</name>
    <name type="synonym">Polyporus frondosus</name>
    <dbReference type="NCBI Taxonomy" id="5627"/>
    <lineage>
        <taxon>Eukaryota</taxon>
        <taxon>Fungi</taxon>
        <taxon>Dikarya</taxon>
        <taxon>Basidiomycota</taxon>
        <taxon>Agaricomycotina</taxon>
        <taxon>Agaricomycetes</taxon>
        <taxon>Polyporales</taxon>
        <taxon>Grifolaceae</taxon>
        <taxon>Grifola</taxon>
    </lineage>
</organism>
<keyword evidence="1" id="KW-0472">Membrane</keyword>
<keyword evidence="3" id="KW-1185">Reference proteome</keyword>
<reference evidence="2 3" key="1">
    <citation type="submission" date="2016-03" db="EMBL/GenBank/DDBJ databases">
        <title>Whole genome sequencing of Grifola frondosa 9006-11.</title>
        <authorList>
            <person name="Min B."/>
            <person name="Park H."/>
            <person name="Kim J.-G."/>
            <person name="Cho H."/>
            <person name="Oh Y.-L."/>
            <person name="Kong W.-S."/>
            <person name="Choi I.-G."/>
        </authorList>
    </citation>
    <scope>NUCLEOTIDE SEQUENCE [LARGE SCALE GENOMIC DNA]</scope>
    <source>
        <strain evidence="2 3">9006-11</strain>
    </source>
</reference>
<sequence length="124" mass="13991">MSSRFGVGLCSNLTLKSWYRRKDTLLAPRGSGRVSIENQDLEMSSDQVSQWNIQDVIENLSASMTASYMVMACAKVEVIWGRKLTGATLLFILNRYIILLETLFVVLAFLLNWNSDLVLDSLQP</sequence>
<dbReference type="AlphaFoldDB" id="A0A1C7MDD4"/>
<evidence type="ECO:0000313" key="3">
    <source>
        <dbReference type="Proteomes" id="UP000092993"/>
    </source>
</evidence>
<dbReference type="OrthoDB" id="2745134at2759"/>
<keyword evidence="1" id="KW-1133">Transmembrane helix</keyword>
<gene>
    <name evidence="2" type="ORF">A0H81_05225</name>
</gene>
<evidence type="ECO:0000256" key="1">
    <source>
        <dbReference type="SAM" id="Phobius"/>
    </source>
</evidence>
<comment type="caution">
    <text evidence="2">The sequence shown here is derived from an EMBL/GenBank/DDBJ whole genome shotgun (WGS) entry which is preliminary data.</text>
</comment>
<dbReference type="Proteomes" id="UP000092993">
    <property type="component" value="Unassembled WGS sequence"/>
</dbReference>
<feature type="transmembrane region" description="Helical" evidence="1">
    <location>
        <begin position="89"/>
        <end position="111"/>
    </location>
</feature>
<keyword evidence="1" id="KW-0812">Transmembrane</keyword>